<feature type="domain" description="Myb/SANT-like DNA-binding" evidence="6">
    <location>
        <begin position="21"/>
        <end position="84"/>
    </location>
</feature>
<dbReference type="EMBL" id="CAVLEF010000001">
    <property type="protein sequence ID" value="CAK1540186.1"/>
    <property type="molecule type" value="Genomic_DNA"/>
</dbReference>
<evidence type="ECO:0000256" key="5">
    <source>
        <dbReference type="ARBA" id="ARBA00025466"/>
    </source>
</evidence>
<evidence type="ECO:0000256" key="2">
    <source>
        <dbReference type="ARBA" id="ARBA00016807"/>
    </source>
</evidence>
<evidence type="ECO:0000259" key="6">
    <source>
        <dbReference type="Pfam" id="PF13873"/>
    </source>
</evidence>
<comment type="function">
    <text evidence="5">Involved in transvection phenomena (= synapsis-dependent gene expression), where the synaptic pairing of chromosomes carrying genes with which zeste interacts influences the expression of these genes. Zeste binds to DNA and stimulates transcription from a nearby promoter.</text>
</comment>
<sequence length="255" mass="29548">MSRNITWPATISRERGVRPLPEQLNVLIEFLEKHPQLAWGKFRDAQFEDKRNLWEEISHTMNTMTGSHKTTSCWMKYWCDKRRSVLLKRKYINQGKISKQLDDCEQRILNLYSSSKMNVKKKEVKQEPNKSNESCDDIFFTDDATAEDSRDSREFEERNIKLMDVMVDALDMQAAALSEIAKESTRKSKAISTIAEASHKQACSIDNLSSAFKDISQSMDRMKDALKSIDYTVKKCFLPSNLQSTESATIFYIEE</sequence>
<gene>
    <name evidence="7" type="ORF">LNINA_LOCUS258</name>
</gene>
<dbReference type="SUPFAM" id="SSF58104">
    <property type="entry name" value="Methyl-accepting chemotaxis protein (MCP) signaling domain"/>
    <property type="match status" value="1"/>
</dbReference>
<proteinExistence type="predicted"/>
<dbReference type="InterPro" id="IPR028002">
    <property type="entry name" value="Myb_DNA-bind_5"/>
</dbReference>
<evidence type="ECO:0000256" key="3">
    <source>
        <dbReference type="ARBA" id="ARBA00023015"/>
    </source>
</evidence>
<name>A0AAV1IUV4_9NEOP</name>
<comment type="caution">
    <text evidence="7">The sequence shown here is derived from an EMBL/GenBank/DDBJ whole genome shotgun (WGS) entry which is preliminary data.</text>
</comment>
<keyword evidence="8" id="KW-1185">Reference proteome</keyword>
<keyword evidence="3" id="KW-0805">Transcription regulation</keyword>
<reference evidence="7 8" key="1">
    <citation type="submission" date="2023-11" db="EMBL/GenBank/DDBJ databases">
        <authorList>
            <person name="Okamura Y."/>
        </authorList>
    </citation>
    <scope>NUCLEOTIDE SEQUENCE [LARGE SCALE GENOMIC DNA]</scope>
</reference>
<evidence type="ECO:0000256" key="4">
    <source>
        <dbReference type="ARBA" id="ARBA00023163"/>
    </source>
</evidence>
<protein>
    <recommendedName>
        <fullName evidence="2">Regulatory protein zeste</fullName>
    </recommendedName>
</protein>
<comment type="subunit">
    <text evidence="1">Self-associates forming complexes of several hundred monomers.</text>
</comment>
<dbReference type="Pfam" id="PF13873">
    <property type="entry name" value="Myb_DNA-bind_5"/>
    <property type="match status" value="1"/>
</dbReference>
<dbReference type="AlphaFoldDB" id="A0AAV1IUV4"/>
<organism evidence="7 8">
    <name type="scientific">Leptosia nina</name>
    <dbReference type="NCBI Taxonomy" id="320188"/>
    <lineage>
        <taxon>Eukaryota</taxon>
        <taxon>Metazoa</taxon>
        <taxon>Ecdysozoa</taxon>
        <taxon>Arthropoda</taxon>
        <taxon>Hexapoda</taxon>
        <taxon>Insecta</taxon>
        <taxon>Pterygota</taxon>
        <taxon>Neoptera</taxon>
        <taxon>Endopterygota</taxon>
        <taxon>Lepidoptera</taxon>
        <taxon>Glossata</taxon>
        <taxon>Ditrysia</taxon>
        <taxon>Papilionoidea</taxon>
        <taxon>Pieridae</taxon>
        <taxon>Pierinae</taxon>
        <taxon>Leptosia</taxon>
    </lineage>
</organism>
<evidence type="ECO:0000256" key="1">
    <source>
        <dbReference type="ARBA" id="ARBA00011764"/>
    </source>
</evidence>
<evidence type="ECO:0000313" key="8">
    <source>
        <dbReference type="Proteomes" id="UP001497472"/>
    </source>
</evidence>
<accession>A0AAV1IUV4</accession>
<evidence type="ECO:0000313" key="7">
    <source>
        <dbReference type="EMBL" id="CAK1540186.1"/>
    </source>
</evidence>
<dbReference type="Proteomes" id="UP001497472">
    <property type="component" value="Unassembled WGS sequence"/>
</dbReference>
<keyword evidence="4" id="KW-0804">Transcription</keyword>